<feature type="domain" description="DUF7580" evidence="3">
    <location>
        <begin position="224"/>
        <end position="476"/>
    </location>
</feature>
<name>A0ABR0SD38_9HYPO</name>
<evidence type="ECO:0000256" key="2">
    <source>
        <dbReference type="SAM" id="SignalP"/>
    </source>
</evidence>
<organism evidence="4 5">
    <name type="scientific">Cladobotryum mycophilum</name>
    <dbReference type="NCBI Taxonomy" id="491253"/>
    <lineage>
        <taxon>Eukaryota</taxon>
        <taxon>Fungi</taxon>
        <taxon>Dikarya</taxon>
        <taxon>Ascomycota</taxon>
        <taxon>Pezizomycotina</taxon>
        <taxon>Sordariomycetes</taxon>
        <taxon>Hypocreomycetidae</taxon>
        <taxon>Hypocreales</taxon>
        <taxon>Hypocreaceae</taxon>
        <taxon>Cladobotryum</taxon>
    </lineage>
</organism>
<gene>
    <name evidence="4" type="ORF">PT974_08021</name>
</gene>
<dbReference type="PANTHER" id="PTHR35186:SF4">
    <property type="entry name" value="PRION-INHIBITION AND PROPAGATION HELO DOMAIN-CONTAINING PROTEIN"/>
    <property type="match status" value="1"/>
</dbReference>
<feature type="compositionally biased region" description="Polar residues" evidence="1">
    <location>
        <begin position="203"/>
        <end position="218"/>
    </location>
</feature>
<evidence type="ECO:0000313" key="5">
    <source>
        <dbReference type="Proteomes" id="UP001338125"/>
    </source>
</evidence>
<dbReference type="EMBL" id="JAVFKD010000014">
    <property type="protein sequence ID" value="KAK5989761.1"/>
    <property type="molecule type" value="Genomic_DNA"/>
</dbReference>
<feature type="signal peptide" evidence="2">
    <location>
        <begin position="1"/>
        <end position="20"/>
    </location>
</feature>
<protein>
    <recommendedName>
        <fullName evidence="3">DUF7580 domain-containing protein</fullName>
    </recommendedName>
</protein>
<keyword evidence="2" id="KW-0732">Signal</keyword>
<evidence type="ECO:0000313" key="4">
    <source>
        <dbReference type="EMBL" id="KAK5989761.1"/>
    </source>
</evidence>
<feature type="chain" id="PRO_5045085256" description="DUF7580 domain-containing protein" evidence="2">
    <location>
        <begin position="21"/>
        <end position="599"/>
    </location>
</feature>
<reference evidence="4 5" key="1">
    <citation type="submission" date="2024-01" db="EMBL/GenBank/DDBJ databases">
        <title>Complete genome of Cladobotryum mycophilum ATHUM6906.</title>
        <authorList>
            <person name="Christinaki A.C."/>
            <person name="Myridakis A.I."/>
            <person name="Kouvelis V.N."/>
        </authorList>
    </citation>
    <scope>NUCLEOTIDE SEQUENCE [LARGE SCALE GENOMIC DNA]</scope>
    <source>
        <strain evidence="4 5">ATHUM6906</strain>
    </source>
</reference>
<proteinExistence type="predicted"/>
<dbReference type="PANTHER" id="PTHR35186">
    <property type="entry name" value="ANK_REP_REGION DOMAIN-CONTAINING PROTEIN"/>
    <property type="match status" value="1"/>
</dbReference>
<dbReference type="Proteomes" id="UP001338125">
    <property type="component" value="Unassembled WGS sequence"/>
</dbReference>
<evidence type="ECO:0000256" key="1">
    <source>
        <dbReference type="SAM" id="MobiDB-lite"/>
    </source>
</evidence>
<dbReference type="InterPro" id="IPR056002">
    <property type="entry name" value="DUF7580"/>
</dbReference>
<dbReference type="Pfam" id="PF24476">
    <property type="entry name" value="DUF7580"/>
    <property type="match status" value="1"/>
</dbReference>
<keyword evidence="5" id="KW-1185">Reference proteome</keyword>
<accession>A0ABR0SD38</accession>
<feature type="region of interest" description="Disordered" evidence="1">
    <location>
        <begin position="192"/>
        <end position="230"/>
    </location>
</feature>
<sequence length="599" mass="67341">MSGFEVIGVVLGAIPLIISALEHYREGAQVMHRWRNYDRERKSLIRNLMTEHVKLQNTCEGLLVGLVPPTRIEAMVKDPLGDLWKEEEIQRKIRARLSRTWSVFEENIKSMEVAIEEMKRKLGDTNKLNWSDFESIRTYFRRASFSLRRSTYTNEESIVQDLKFYLAMCDKFDPAAAQPLTEKRVGEEISIIVGPRRKPIPSPTASSISDAETNNSTKRSNKKEKPKVTFSLSLSKPHKKLVSTLVASPHLGGYMSLNTGGQDTAATSMSNPGSTEDLCMMIRKAKKRREGERYGMIIDQDSEAPRSFSVYPAEIVSRNDDCDRKMMSLLEVLENRNNMGQMRWHHRIQTAVFIASGVLQLYQTPWLPDLLSSRNIFFVQRDGLVDFNNVFVVAGDNLPQAGNNQFIANPTLMTLGVMLLEIMQGQTIGSLRTPNDTFAGTGILSDCMTAMRVLPETNWPSSGYKSAVEFCIKSNFYSTNLNLNDEGSRREITCPELHIWINTGTSSISQALVNMTPNLMALTFRPPHQTAFTYLDPDTILKGTPSSEPSEGASSSHPDNPYIKEEKMAVYWEAFGIVKKDNKNGSTPLVDTAILTLLA</sequence>
<comment type="caution">
    <text evidence="4">The sequence shown here is derived from an EMBL/GenBank/DDBJ whole genome shotgun (WGS) entry which is preliminary data.</text>
</comment>
<evidence type="ECO:0000259" key="3">
    <source>
        <dbReference type="Pfam" id="PF24476"/>
    </source>
</evidence>